<dbReference type="PROSITE" id="PS51257">
    <property type="entry name" value="PROKAR_LIPOPROTEIN"/>
    <property type="match status" value="1"/>
</dbReference>
<dbReference type="SUPFAM" id="SSF48452">
    <property type="entry name" value="TPR-like"/>
    <property type="match status" value="1"/>
</dbReference>
<keyword evidence="3" id="KW-0732">Signal</keyword>
<accession>A0A173ZK13</accession>
<dbReference type="EMBL" id="CYZH01000003">
    <property type="protein sequence ID" value="CUN76551.1"/>
    <property type="molecule type" value="Genomic_DNA"/>
</dbReference>
<feature type="domain" description="SusD-like N-terminal" evidence="7">
    <location>
        <begin position="111"/>
        <end position="238"/>
    </location>
</feature>
<proteinExistence type="inferred from homology"/>
<dbReference type="InterPro" id="IPR033985">
    <property type="entry name" value="SusD-like_N"/>
</dbReference>
<comment type="subcellular location">
    <subcellularLocation>
        <location evidence="1">Cell outer membrane</location>
    </subcellularLocation>
</comment>
<keyword evidence="4" id="KW-0472">Membrane</keyword>
<dbReference type="Gene3D" id="1.25.40.390">
    <property type="match status" value="1"/>
</dbReference>
<comment type="similarity">
    <text evidence="2">Belongs to the SusD family.</text>
</comment>
<dbReference type="GO" id="GO:0009279">
    <property type="term" value="C:cell outer membrane"/>
    <property type="evidence" value="ECO:0007669"/>
    <property type="project" value="UniProtKB-SubCell"/>
</dbReference>
<dbReference type="InterPro" id="IPR012944">
    <property type="entry name" value="SusD_RagB_dom"/>
</dbReference>
<evidence type="ECO:0000256" key="2">
    <source>
        <dbReference type="ARBA" id="ARBA00006275"/>
    </source>
</evidence>
<dbReference type="Proteomes" id="UP000095517">
    <property type="component" value="Unassembled WGS sequence"/>
</dbReference>
<sequence>MKKILIGVFMLLGVSILSSCNYLNVDDYFEDTFKQDSIFANKVNIERYYNGAVALLPKEGRLWHWGCTPGVTGSDEAVSCGKYSNGILEVSFSGTELTIDAITASSMGGWDWNFNVWPDCYKVIRKVNTMLAHLENVPDMNSFERIEFRAKARFLRAYAYYWILQNQGPMILLGDELLDTNEEPSYYKKTRNTYDECVDYICKEFEAAAEGLPEEQPVDLIASPTSGAALALVARLRLQAASPLFNGGDAARKYFGNFTRCTDGVHYVSQVYDERKWAVAAAAAKRVIDMGRYELHTVPADNYTAELPENVPSESFPYGAGGIDPYRSYSEMFTGETLPSTNKELIWGNSQFVSDHTEYIFPLGYGGASSISVPQRIVDAFYMVDGRDINNSSAKYPYENSPYDKNCIVQENKILSLNYTLQAGTYKAYANREPRFYANIGFTNTLWTMSSCSEGGKNNIAVQYYKGGNCGKDKSTNNVYNLTGYTSKKFVHPRDARTGTGARIISKTFPIIRYAEILLSYAEALNNLENSYEVDGYTYYRDFQSIKDAFNPVRYRAGLPGITDADLATIDGFNNVIQRERLIEFFHEGRRYYDIRRWGIVEDLENEPLTGCNVEQSEWEGFYASTIIQYSTIRQRVFKPKMIFLPLELNELRKVPTLDQNPGWEK</sequence>
<dbReference type="RefSeq" id="WP_022275567.1">
    <property type="nucleotide sequence ID" value="NZ_CABIXA010000003.1"/>
</dbReference>
<dbReference type="Pfam" id="PF07980">
    <property type="entry name" value="SusD_RagB"/>
    <property type="match status" value="1"/>
</dbReference>
<dbReference type="STRING" id="338188.ERS852397_00816"/>
<dbReference type="InterPro" id="IPR011990">
    <property type="entry name" value="TPR-like_helical_dom_sf"/>
</dbReference>
<protein>
    <submittedName>
        <fullName evidence="8">SusD family</fullName>
    </submittedName>
</protein>
<evidence type="ECO:0000256" key="5">
    <source>
        <dbReference type="ARBA" id="ARBA00023237"/>
    </source>
</evidence>
<evidence type="ECO:0000259" key="6">
    <source>
        <dbReference type="Pfam" id="PF07980"/>
    </source>
</evidence>
<evidence type="ECO:0000256" key="1">
    <source>
        <dbReference type="ARBA" id="ARBA00004442"/>
    </source>
</evidence>
<evidence type="ECO:0000256" key="4">
    <source>
        <dbReference type="ARBA" id="ARBA00023136"/>
    </source>
</evidence>
<gene>
    <name evidence="8" type="ORF">ERS852397_00816</name>
</gene>
<evidence type="ECO:0000313" key="9">
    <source>
        <dbReference type="Proteomes" id="UP000095517"/>
    </source>
</evidence>
<keyword evidence="5" id="KW-0998">Cell outer membrane</keyword>
<evidence type="ECO:0000313" key="8">
    <source>
        <dbReference type="EMBL" id="CUN76551.1"/>
    </source>
</evidence>
<evidence type="ECO:0000256" key="3">
    <source>
        <dbReference type="ARBA" id="ARBA00022729"/>
    </source>
</evidence>
<evidence type="ECO:0000259" key="7">
    <source>
        <dbReference type="Pfam" id="PF14322"/>
    </source>
</evidence>
<dbReference type="Pfam" id="PF14322">
    <property type="entry name" value="SusD-like_3"/>
    <property type="match status" value="1"/>
</dbReference>
<organism evidence="8 9">
    <name type="scientific">Bacteroides finegoldii</name>
    <dbReference type="NCBI Taxonomy" id="338188"/>
    <lineage>
        <taxon>Bacteria</taxon>
        <taxon>Pseudomonadati</taxon>
        <taxon>Bacteroidota</taxon>
        <taxon>Bacteroidia</taxon>
        <taxon>Bacteroidales</taxon>
        <taxon>Bacteroidaceae</taxon>
        <taxon>Bacteroides</taxon>
    </lineage>
</organism>
<dbReference type="AlphaFoldDB" id="A0A173ZK13"/>
<name>A0A173ZK13_9BACE</name>
<feature type="domain" description="RagB/SusD" evidence="6">
    <location>
        <begin position="364"/>
        <end position="664"/>
    </location>
</feature>
<reference evidence="8 9" key="1">
    <citation type="submission" date="2015-09" db="EMBL/GenBank/DDBJ databases">
        <authorList>
            <consortium name="Pathogen Informatics"/>
        </authorList>
    </citation>
    <scope>NUCLEOTIDE SEQUENCE [LARGE SCALE GENOMIC DNA]</scope>
    <source>
        <strain evidence="8 9">2789STDY5608840</strain>
    </source>
</reference>